<dbReference type="EMBL" id="BK016198">
    <property type="protein sequence ID" value="DAG01805.1"/>
    <property type="molecule type" value="Genomic_DNA"/>
</dbReference>
<reference evidence="1" key="1">
    <citation type="journal article" date="2021" name="Proc. Natl. Acad. Sci. U.S.A.">
        <title>A Catalog of Tens of Thousands of Viruses from Human Metagenomes Reveals Hidden Associations with Chronic Diseases.</title>
        <authorList>
            <person name="Tisza M.J."/>
            <person name="Buck C.B."/>
        </authorList>
    </citation>
    <scope>NUCLEOTIDE SEQUENCE</scope>
    <source>
        <strain evidence="1">Ctjsp22</strain>
    </source>
</reference>
<protein>
    <submittedName>
        <fullName evidence="1">Uncharacterized protein</fullName>
    </submittedName>
</protein>
<accession>A0A8S5V527</accession>
<sequence length="98" mass="9835">MAITGKPIAMGIGGGTVYFPVSYTARHSMRNDGGVVLLESGQATFDKPTPATVTTEDGKSATAVLDGTYDVAIGSEGGTTSFGDIVSGEGFVTLTKGA</sequence>
<organism evidence="1">
    <name type="scientific">Siphoviridae sp. ctjsp22</name>
    <dbReference type="NCBI Taxonomy" id="2825636"/>
    <lineage>
        <taxon>Viruses</taxon>
        <taxon>Duplodnaviria</taxon>
        <taxon>Heunggongvirae</taxon>
        <taxon>Uroviricota</taxon>
        <taxon>Caudoviricetes</taxon>
    </lineage>
</organism>
<name>A0A8S5V527_9CAUD</name>
<proteinExistence type="predicted"/>
<evidence type="ECO:0000313" key="1">
    <source>
        <dbReference type="EMBL" id="DAG01805.1"/>
    </source>
</evidence>